<reference evidence="3 4" key="1">
    <citation type="submission" date="2016-10" db="EMBL/GenBank/DDBJ databases">
        <authorList>
            <person name="de Groot N.N."/>
        </authorList>
    </citation>
    <scope>NUCLEOTIDE SEQUENCE [LARGE SCALE GENOMIC DNA]</scope>
    <source>
        <strain evidence="3 4">CGMCC 1.7056</strain>
    </source>
</reference>
<organism evidence="3 4">
    <name type="scientific">Nocardioides terrae</name>
    <dbReference type="NCBI Taxonomy" id="574651"/>
    <lineage>
        <taxon>Bacteria</taxon>
        <taxon>Bacillati</taxon>
        <taxon>Actinomycetota</taxon>
        <taxon>Actinomycetes</taxon>
        <taxon>Propionibacteriales</taxon>
        <taxon>Nocardioidaceae</taxon>
        <taxon>Nocardioides</taxon>
    </lineage>
</organism>
<feature type="domain" description="ABC-type glycine betaine transport system substrate-binding" evidence="2">
    <location>
        <begin position="42"/>
        <end position="304"/>
    </location>
</feature>
<dbReference type="SUPFAM" id="SSF53850">
    <property type="entry name" value="Periplasmic binding protein-like II"/>
    <property type="match status" value="1"/>
</dbReference>
<feature type="signal peptide" evidence="1">
    <location>
        <begin position="1"/>
        <end position="23"/>
    </location>
</feature>
<dbReference type="OrthoDB" id="9781705at2"/>
<keyword evidence="4" id="KW-1185">Reference proteome</keyword>
<dbReference type="AlphaFoldDB" id="A0A1I1DNS4"/>
<dbReference type="RefSeq" id="WP_091119528.1">
    <property type="nucleotide sequence ID" value="NZ_FOLB01000001.1"/>
</dbReference>
<dbReference type="GO" id="GO:0043190">
    <property type="term" value="C:ATP-binding cassette (ABC) transporter complex"/>
    <property type="evidence" value="ECO:0007669"/>
    <property type="project" value="InterPro"/>
</dbReference>
<proteinExistence type="predicted"/>
<dbReference type="Gene3D" id="3.40.190.10">
    <property type="entry name" value="Periplasmic binding protein-like II"/>
    <property type="match status" value="1"/>
</dbReference>
<dbReference type="Proteomes" id="UP000198832">
    <property type="component" value="Unassembled WGS sequence"/>
</dbReference>
<dbReference type="Pfam" id="PF04069">
    <property type="entry name" value="OpuAC"/>
    <property type="match status" value="1"/>
</dbReference>
<dbReference type="GO" id="GO:0022857">
    <property type="term" value="F:transmembrane transporter activity"/>
    <property type="evidence" value="ECO:0007669"/>
    <property type="project" value="InterPro"/>
</dbReference>
<keyword evidence="1" id="KW-0732">Signal</keyword>
<dbReference type="EMBL" id="FOLB01000001">
    <property type="protein sequence ID" value="SFB76531.1"/>
    <property type="molecule type" value="Genomic_DNA"/>
</dbReference>
<dbReference type="PROSITE" id="PS51257">
    <property type="entry name" value="PROKAR_LIPOPROTEIN"/>
    <property type="match status" value="1"/>
</dbReference>
<sequence length="308" mass="31581">MKLNRTLGVLSAAALALSLAACGGDPTDTSSGSDSGSTSSSKSIVVGSAAFGESEILAEVYAQALKAKGVDASTKLDIGAREAYIGAIKDGTIDLIPEYTGNLLLYFDQNATATAPADVESALQGALPDGLAVLDPAPGEDKDSLNVTSEFAQKNGVASIADLAKIKGLKVAANPEFKTRAYGLPGMDKIYGIKDVSFTAISDGGGPATLKALTSGQVDVADIYSTTPSITQNKLVTLEDPKNLIAAQNVVPLIRDDAQSDEVKSTLAAVSEKLTTDALLELNTAFAADSKPTAADVAKDWLQKNGLV</sequence>
<evidence type="ECO:0000256" key="1">
    <source>
        <dbReference type="SAM" id="SignalP"/>
    </source>
</evidence>
<feature type="chain" id="PRO_5038806677" evidence="1">
    <location>
        <begin position="24"/>
        <end position="308"/>
    </location>
</feature>
<evidence type="ECO:0000313" key="4">
    <source>
        <dbReference type="Proteomes" id="UP000198832"/>
    </source>
</evidence>
<gene>
    <name evidence="3" type="ORF">SAMN04487968_101395</name>
</gene>
<dbReference type="CDD" id="cd13606">
    <property type="entry name" value="PBP2_ProX_like"/>
    <property type="match status" value="1"/>
</dbReference>
<dbReference type="InterPro" id="IPR007210">
    <property type="entry name" value="ABC_Gly_betaine_transp_sub-bd"/>
</dbReference>
<accession>A0A1I1DNS4</accession>
<protein>
    <submittedName>
        <fullName evidence="3">Osmoprotectant transport system substrate-binding protein</fullName>
    </submittedName>
</protein>
<evidence type="ECO:0000313" key="3">
    <source>
        <dbReference type="EMBL" id="SFB76531.1"/>
    </source>
</evidence>
<evidence type="ECO:0000259" key="2">
    <source>
        <dbReference type="Pfam" id="PF04069"/>
    </source>
</evidence>
<name>A0A1I1DNS4_9ACTN</name>
<dbReference type="STRING" id="574651.SAMN04487968_101395"/>
<dbReference type="Gene3D" id="3.40.190.120">
    <property type="entry name" value="Osmoprotection protein (prox), domain 2"/>
    <property type="match status" value="1"/>
</dbReference>